<reference evidence="1 2" key="1">
    <citation type="submission" date="2024-06" db="EMBL/GenBank/DDBJ databases">
        <title>Complete genome of Phlyctema vagabunda strain 19-DSS-EL-015.</title>
        <authorList>
            <person name="Fiorenzani C."/>
        </authorList>
    </citation>
    <scope>NUCLEOTIDE SEQUENCE [LARGE SCALE GENOMIC DNA]</scope>
    <source>
        <strain evidence="1 2">19-DSS-EL-015</strain>
    </source>
</reference>
<organism evidence="1 2">
    <name type="scientific">Phlyctema vagabunda</name>
    <dbReference type="NCBI Taxonomy" id="108571"/>
    <lineage>
        <taxon>Eukaryota</taxon>
        <taxon>Fungi</taxon>
        <taxon>Dikarya</taxon>
        <taxon>Ascomycota</taxon>
        <taxon>Pezizomycotina</taxon>
        <taxon>Leotiomycetes</taxon>
        <taxon>Helotiales</taxon>
        <taxon>Dermateaceae</taxon>
        <taxon>Phlyctema</taxon>
    </lineage>
</organism>
<gene>
    <name evidence="1" type="ORF">PVAG01_03924</name>
</gene>
<evidence type="ECO:0000313" key="1">
    <source>
        <dbReference type="EMBL" id="KAL3424643.1"/>
    </source>
</evidence>
<dbReference type="Proteomes" id="UP001629113">
    <property type="component" value="Unassembled WGS sequence"/>
</dbReference>
<proteinExistence type="predicted"/>
<protein>
    <submittedName>
        <fullName evidence="1">C6 finger domain-containing protein</fullName>
    </submittedName>
</protein>
<evidence type="ECO:0000313" key="2">
    <source>
        <dbReference type="Proteomes" id="UP001629113"/>
    </source>
</evidence>
<name>A0ABR4PN21_9HELO</name>
<dbReference type="EMBL" id="JBFCZG010000003">
    <property type="protein sequence ID" value="KAL3424643.1"/>
    <property type="molecule type" value="Genomic_DNA"/>
</dbReference>
<keyword evidence="2" id="KW-1185">Reference proteome</keyword>
<sequence>MQALSIYILIRLEEGQTDHNNFDFLLLTTVTVIGKQLNRRLACKEQSALYNYGIGTSWKDWLYEESRRRLVVVYRVVDMLVYFEPAAICELQKDLVLAPLPAKKQLWEAADGLAWKAASEREFGVQADFGLAANGELVKFDIDQPYCSNSVLLYRTLDARSQAKSAENWEEWCSGMDGLGGLVMLAASLTG</sequence>
<accession>A0ABR4PN21</accession>
<comment type="caution">
    <text evidence="1">The sequence shown here is derived from an EMBL/GenBank/DDBJ whole genome shotgun (WGS) entry which is preliminary data.</text>
</comment>